<dbReference type="InterPro" id="IPR006201">
    <property type="entry name" value="Neur_channel"/>
</dbReference>
<protein>
    <submittedName>
        <fullName evidence="4">Nicotinic acetylcholine receptor subunit alpha5-like protein</fullName>
    </submittedName>
</protein>
<keyword evidence="5" id="KW-1185">Reference proteome</keyword>
<keyword evidence="4" id="KW-0675">Receptor</keyword>
<dbReference type="SUPFAM" id="SSF90112">
    <property type="entry name" value="Neurotransmitter-gated ion-channel transmembrane pore"/>
    <property type="match status" value="1"/>
</dbReference>
<accession>A0A443SHH4</accession>
<dbReference type="InterPro" id="IPR038050">
    <property type="entry name" value="Neuro_actylchol_rec"/>
</dbReference>
<keyword evidence="2" id="KW-0812">Transmembrane</keyword>
<proteinExistence type="predicted"/>
<evidence type="ECO:0000259" key="3">
    <source>
        <dbReference type="Pfam" id="PF02932"/>
    </source>
</evidence>
<evidence type="ECO:0000313" key="4">
    <source>
        <dbReference type="EMBL" id="RWS26970.1"/>
    </source>
</evidence>
<dbReference type="Gene3D" id="1.20.58.390">
    <property type="entry name" value="Neurotransmitter-gated ion-channel transmembrane domain"/>
    <property type="match status" value="1"/>
</dbReference>
<evidence type="ECO:0000256" key="2">
    <source>
        <dbReference type="SAM" id="Phobius"/>
    </source>
</evidence>
<keyword evidence="2" id="KW-1133">Transmembrane helix</keyword>
<dbReference type="Gene3D" id="2.70.170.10">
    <property type="entry name" value="Neurotransmitter-gated ion-channel ligand-binding domain"/>
    <property type="match status" value="1"/>
</dbReference>
<feature type="domain" description="Neurotransmitter-gated ion-channel transmembrane" evidence="3">
    <location>
        <begin position="46"/>
        <end position="107"/>
    </location>
</feature>
<evidence type="ECO:0000256" key="1">
    <source>
        <dbReference type="ARBA" id="ARBA00004141"/>
    </source>
</evidence>
<gene>
    <name evidence="4" type="ORF">B4U80_01554</name>
</gene>
<dbReference type="GO" id="GO:0004888">
    <property type="term" value="F:transmembrane signaling receptor activity"/>
    <property type="evidence" value="ECO:0007669"/>
    <property type="project" value="InterPro"/>
</dbReference>
<comment type="caution">
    <text evidence="4">The sequence shown here is derived from an EMBL/GenBank/DDBJ whole genome shotgun (WGS) entry which is preliminary data.</text>
</comment>
<dbReference type="GO" id="GO:0005230">
    <property type="term" value="F:extracellular ligand-gated monoatomic ion channel activity"/>
    <property type="evidence" value="ECO:0007669"/>
    <property type="project" value="InterPro"/>
</dbReference>
<feature type="transmembrane region" description="Helical" evidence="2">
    <location>
        <begin position="95"/>
        <end position="112"/>
    </location>
</feature>
<dbReference type="CDD" id="cd19051">
    <property type="entry name" value="LGIC_TM_cation"/>
    <property type="match status" value="1"/>
</dbReference>
<dbReference type="InterPro" id="IPR036719">
    <property type="entry name" value="Neuro-gated_channel_TM_sf"/>
</dbReference>
<dbReference type="AlphaFoldDB" id="A0A443SHH4"/>
<dbReference type="Pfam" id="PF02932">
    <property type="entry name" value="Neur_chan_memb"/>
    <property type="match status" value="1"/>
</dbReference>
<dbReference type="STRING" id="299467.A0A443SHH4"/>
<dbReference type="OrthoDB" id="5975154at2759"/>
<dbReference type="GO" id="GO:0016020">
    <property type="term" value="C:membrane"/>
    <property type="evidence" value="ECO:0007669"/>
    <property type="project" value="UniProtKB-SubCell"/>
</dbReference>
<dbReference type="PANTHER" id="PTHR18945">
    <property type="entry name" value="NEUROTRANSMITTER GATED ION CHANNEL"/>
    <property type="match status" value="1"/>
</dbReference>
<dbReference type="InterPro" id="IPR006029">
    <property type="entry name" value="Neurotrans-gated_channel_TM"/>
</dbReference>
<keyword evidence="2" id="KW-0472">Membrane</keyword>
<dbReference type="VEuPathDB" id="VectorBase:LDEU005071"/>
<comment type="subcellular location">
    <subcellularLocation>
        <location evidence="1">Membrane</location>
        <topology evidence="1">Multi-pass membrane protein</topology>
    </subcellularLocation>
</comment>
<reference evidence="4 5" key="1">
    <citation type="journal article" date="2018" name="Gigascience">
        <title>Genomes of trombidid mites reveal novel predicted allergens and laterally-transferred genes associated with secondary metabolism.</title>
        <authorList>
            <person name="Dong X."/>
            <person name="Chaisiri K."/>
            <person name="Xia D."/>
            <person name="Armstrong S.D."/>
            <person name="Fang Y."/>
            <person name="Donnelly M.J."/>
            <person name="Kadowaki T."/>
            <person name="McGarry J.W."/>
            <person name="Darby A.C."/>
            <person name="Makepeace B.L."/>
        </authorList>
    </citation>
    <scope>NUCLEOTIDE SEQUENCE [LARGE SCALE GENOMIC DNA]</scope>
    <source>
        <strain evidence="4">UoL-UT</strain>
    </source>
</reference>
<dbReference type="EMBL" id="NCKV01002344">
    <property type="protein sequence ID" value="RWS26970.1"/>
    <property type="molecule type" value="Genomic_DNA"/>
</dbReference>
<sequence length="125" mass="14181">MFCNHLQKGMPGVRNVVAYACCPETYLDITFSIKLRRRTLYYGFNLIIPCMIISSMVLLGFTLPPESGEKLTLGVTILLSMSVFMLQLTDTLPPTSESVSIIVCFLFTRISYRSHKLSSKRNKVY</sequence>
<feature type="transmembrane region" description="Helical" evidence="2">
    <location>
        <begin position="40"/>
        <end position="59"/>
    </location>
</feature>
<organism evidence="4 5">
    <name type="scientific">Leptotrombidium deliense</name>
    <dbReference type="NCBI Taxonomy" id="299467"/>
    <lineage>
        <taxon>Eukaryota</taxon>
        <taxon>Metazoa</taxon>
        <taxon>Ecdysozoa</taxon>
        <taxon>Arthropoda</taxon>
        <taxon>Chelicerata</taxon>
        <taxon>Arachnida</taxon>
        <taxon>Acari</taxon>
        <taxon>Acariformes</taxon>
        <taxon>Trombidiformes</taxon>
        <taxon>Prostigmata</taxon>
        <taxon>Anystina</taxon>
        <taxon>Parasitengona</taxon>
        <taxon>Trombiculoidea</taxon>
        <taxon>Trombiculidae</taxon>
        <taxon>Leptotrombidium</taxon>
    </lineage>
</organism>
<name>A0A443SHH4_9ACAR</name>
<dbReference type="InterPro" id="IPR036734">
    <property type="entry name" value="Neur_chan_lig-bd_sf"/>
</dbReference>
<evidence type="ECO:0000313" key="5">
    <source>
        <dbReference type="Proteomes" id="UP000288716"/>
    </source>
</evidence>
<dbReference type="Proteomes" id="UP000288716">
    <property type="component" value="Unassembled WGS sequence"/>
</dbReference>